<dbReference type="AlphaFoldDB" id="A0A5D4H7T3"/>
<dbReference type="EMBL" id="VTAV01000005">
    <property type="protein sequence ID" value="TYR36323.1"/>
    <property type="molecule type" value="Genomic_DNA"/>
</dbReference>
<proteinExistence type="predicted"/>
<accession>A0A5D4H7T3</accession>
<dbReference type="Proteomes" id="UP000322362">
    <property type="component" value="Unassembled WGS sequence"/>
</dbReference>
<evidence type="ECO:0000313" key="1">
    <source>
        <dbReference type="EMBL" id="TYR36323.1"/>
    </source>
</evidence>
<gene>
    <name evidence="1" type="ORF">FXV77_10470</name>
</gene>
<dbReference type="InterPro" id="IPR022385">
    <property type="entry name" value="Rhs_assc_core"/>
</dbReference>
<keyword evidence="2" id="KW-1185">Reference proteome</keyword>
<dbReference type="RefSeq" id="WP_148919174.1">
    <property type="nucleotide sequence ID" value="NZ_VTAV01000005.1"/>
</dbReference>
<reference evidence="1 2" key="1">
    <citation type="submission" date="2019-08" db="EMBL/GenBank/DDBJ databases">
        <title>Phlebobacter frassis gen. nov. sp. nov., a new member of family Sphingobacteriaceae isolated from sand fly rearing media.</title>
        <authorList>
            <person name="Kakumanu M.L."/>
            <person name="Marayati B.F."/>
            <person name="Wada-Katsumata A."/>
            <person name="Wasserberg G."/>
            <person name="Schal C."/>
            <person name="Apperson C.S."/>
            <person name="Ponnusamy L."/>
        </authorList>
    </citation>
    <scope>NUCLEOTIDE SEQUENCE [LARGE SCALE GENOMIC DNA]</scope>
    <source>
        <strain evidence="1 2">SSI9</strain>
    </source>
</reference>
<comment type="caution">
    <text evidence="1">The sequence shown here is derived from an EMBL/GenBank/DDBJ whole genome shotgun (WGS) entry which is preliminary data.</text>
</comment>
<name>A0A5D4H7T3_9SPHI</name>
<dbReference type="NCBIfam" id="TIGR03696">
    <property type="entry name" value="Rhs_assc_core"/>
    <property type="match status" value="1"/>
</dbReference>
<protein>
    <submittedName>
        <fullName evidence="1">RHS repeat-associated core domain-containing protein</fullName>
    </submittedName>
</protein>
<dbReference type="Gene3D" id="2.180.10.10">
    <property type="entry name" value="RHS repeat-associated core"/>
    <property type="match status" value="1"/>
</dbReference>
<evidence type="ECO:0000313" key="2">
    <source>
        <dbReference type="Proteomes" id="UP000322362"/>
    </source>
</evidence>
<organism evidence="1 2">
    <name type="scientific">Sphingobacterium phlebotomi</name>
    <dbReference type="NCBI Taxonomy" id="2605433"/>
    <lineage>
        <taxon>Bacteria</taxon>
        <taxon>Pseudomonadati</taxon>
        <taxon>Bacteroidota</taxon>
        <taxon>Sphingobacteriia</taxon>
        <taxon>Sphingobacteriales</taxon>
        <taxon>Sphingobacteriaceae</taxon>
        <taxon>Sphingobacterium</taxon>
    </lineage>
</organism>
<sequence length="274" mass="29510">MCGRQYDYGARFYDAEIGRWNVVDPLAEQDRAWSPYNYARNNPIRYIDPDGMFWGDFLDEKGKLIGTDGIDDGKIYVVKTTQTDFDSGVPSAGISKSDSKATVDFIKKNSGNTEAFQNNSIAYDNSVEIIGDASVRQGMVDIVNKDSGKGGTSAANNREYGGVVRDGKIIESPMGPVGNPKTDLSASVTHPSVRAGDITFHSHPSGQIVEGPGSSTIGGSTTTYQWGRAPSGHDIRGAGGNEYVFSRGNGTVYIYNRSGVVVTIPQARFVTPKK</sequence>